<feature type="transmembrane region" description="Helical" evidence="1">
    <location>
        <begin position="7"/>
        <end position="30"/>
    </location>
</feature>
<keyword evidence="1" id="KW-1133">Transmembrane helix</keyword>
<evidence type="ECO:0000256" key="1">
    <source>
        <dbReference type="SAM" id="Phobius"/>
    </source>
</evidence>
<dbReference type="RefSeq" id="WP_068557841.1">
    <property type="nucleotide sequence ID" value="NZ_LOEE01000071.1"/>
</dbReference>
<sequence length="114" mass="13394">MKGRRTVLYILLIILGVIFMYNYVLVPLLMQLNGGMGMGMHYRMGMYGRYMYYTDFRLMLFIMIMIGIFLLLDFVQGQNRSGKCKKCGYEIENDQWKICPLCGTAFKLRKDDKA</sequence>
<accession>A0A140L064</accession>
<dbReference type="STRING" id="520762.AN619_27480"/>
<keyword evidence="1" id="KW-0472">Membrane</keyword>
<evidence type="ECO:0000313" key="2">
    <source>
        <dbReference type="EMBL" id="KXG73939.1"/>
    </source>
</evidence>
<dbReference type="EMBL" id="LOEE01000071">
    <property type="protein sequence ID" value="KXG73939.1"/>
    <property type="molecule type" value="Genomic_DNA"/>
</dbReference>
<dbReference type="AlphaFoldDB" id="A0A140L064"/>
<reference evidence="2 3" key="1">
    <citation type="submission" date="2015-12" db="EMBL/GenBank/DDBJ databases">
        <title>Draft genome sequence of the thermoanaerobe Thermotalea metallivorans, an isolate from the runoff channel of the Great Artesian Basin, Australia.</title>
        <authorList>
            <person name="Patel B.K."/>
        </authorList>
    </citation>
    <scope>NUCLEOTIDE SEQUENCE [LARGE SCALE GENOMIC DNA]</scope>
    <source>
        <strain evidence="2 3">B2-1</strain>
    </source>
</reference>
<feature type="transmembrane region" description="Helical" evidence="1">
    <location>
        <begin position="50"/>
        <end position="75"/>
    </location>
</feature>
<gene>
    <name evidence="2" type="ORF">AN619_27480</name>
</gene>
<keyword evidence="3" id="KW-1185">Reference proteome</keyword>
<dbReference type="OrthoDB" id="122883at2"/>
<organism evidence="2 3">
    <name type="scientific">Thermotalea metallivorans</name>
    <dbReference type="NCBI Taxonomy" id="520762"/>
    <lineage>
        <taxon>Bacteria</taxon>
        <taxon>Bacillati</taxon>
        <taxon>Bacillota</taxon>
        <taxon>Clostridia</taxon>
        <taxon>Peptostreptococcales</taxon>
        <taxon>Thermotaleaceae</taxon>
        <taxon>Thermotalea</taxon>
    </lineage>
</organism>
<keyword evidence="1" id="KW-0812">Transmembrane</keyword>
<name>A0A140L064_9FIRM</name>
<dbReference type="Proteomes" id="UP000070456">
    <property type="component" value="Unassembled WGS sequence"/>
</dbReference>
<proteinExistence type="predicted"/>
<comment type="caution">
    <text evidence="2">The sequence shown here is derived from an EMBL/GenBank/DDBJ whole genome shotgun (WGS) entry which is preliminary data.</text>
</comment>
<evidence type="ECO:0000313" key="3">
    <source>
        <dbReference type="Proteomes" id="UP000070456"/>
    </source>
</evidence>
<evidence type="ECO:0008006" key="4">
    <source>
        <dbReference type="Google" id="ProtNLM"/>
    </source>
</evidence>
<protein>
    <recommendedName>
        <fullName evidence="4">Zinc ribbon domain-containing protein</fullName>
    </recommendedName>
</protein>